<feature type="compositionally biased region" description="Low complexity" evidence="2">
    <location>
        <begin position="220"/>
        <end position="233"/>
    </location>
</feature>
<dbReference type="EMBL" id="KZ303486">
    <property type="protein sequence ID" value="PIA19589.1"/>
    <property type="molecule type" value="Genomic_DNA"/>
</dbReference>
<feature type="region of interest" description="Disordered" evidence="2">
    <location>
        <begin position="217"/>
        <end position="237"/>
    </location>
</feature>
<feature type="chain" id="PRO_5013915508" evidence="4">
    <location>
        <begin position="20"/>
        <end position="307"/>
    </location>
</feature>
<keyword evidence="4" id="KW-0732">Signal</keyword>
<evidence type="ECO:0000256" key="2">
    <source>
        <dbReference type="SAM" id="MobiDB-lite"/>
    </source>
</evidence>
<accession>A0A2G5BKQ6</accession>
<keyword evidence="3" id="KW-0472">Membrane</keyword>
<evidence type="ECO:0000256" key="4">
    <source>
        <dbReference type="SAM" id="SignalP"/>
    </source>
</evidence>
<keyword evidence="3" id="KW-0812">Transmembrane</keyword>
<evidence type="ECO:0000256" key="3">
    <source>
        <dbReference type="SAM" id="Phobius"/>
    </source>
</evidence>
<evidence type="ECO:0000313" key="6">
    <source>
        <dbReference type="Proteomes" id="UP000242474"/>
    </source>
</evidence>
<proteinExistence type="predicted"/>
<feature type="transmembrane region" description="Helical" evidence="3">
    <location>
        <begin position="33"/>
        <end position="52"/>
    </location>
</feature>
<feature type="transmembrane region" description="Helical" evidence="3">
    <location>
        <begin position="101"/>
        <end position="122"/>
    </location>
</feature>
<dbReference type="OrthoDB" id="10573608at2759"/>
<feature type="signal peptide" evidence="4">
    <location>
        <begin position="1"/>
        <end position="19"/>
    </location>
</feature>
<evidence type="ECO:0000313" key="5">
    <source>
        <dbReference type="EMBL" id="PIA19589.1"/>
    </source>
</evidence>
<gene>
    <name evidence="5" type="ORF">COEREDRAFT_95121</name>
</gene>
<keyword evidence="3" id="KW-1133">Transmembrane helix</keyword>
<reference evidence="5 6" key="1">
    <citation type="journal article" date="2015" name="Genome Biol. Evol.">
        <title>Phylogenomic analyses indicate that early fungi evolved digesting cell walls of algal ancestors of land plants.</title>
        <authorList>
            <person name="Chang Y."/>
            <person name="Wang S."/>
            <person name="Sekimoto S."/>
            <person name="Aerts A.L."/>
            <person name="Choi C."/>
            <person name="Clum A."/>
            <person name="LaButti K.M."/>
            <person name="Lindquist E.A."/>
            <person name="Yee Ngan C."/>
            <person name="Ohm R.A."/>
            <person name="Salamov A.A."/>
            <person name="Grigoriev I.V."/>
            <person name="Spatafora J.W."/>
            <person name="Berbee M.L."/>
        </authorList>
    </citation>
    <scope>NUCLEOTIDE SEQUENCE [LARGE SCALE GENOMIC DNA]</scope>
    <source>
        <strain evidence="5 6">NRRL 1564</strain>
    </source>
</reference>
<sequence>MNFLFLILAFLAFPAFGFADQNDLNKWNVGNFFIPAALGSIGGLAAVFYLTFFKPDFISLKHGTSEDDFKNAGCAISLPSPIPSVSSAPLPIVSHANAKLFWYRIAIFAAVLSFYCIVIFLIRKVPCCKTIENRYQPPETKESNKTNKHSQAAVALLKEQLNLKQEQIELLRRELTTAIDKNDVLTQENRRLVALIKNTNRPQLQAPIESLTSIHEIGNSDKSNSNKSNSNSDSDAELYHDGSMNCISVTNGGNTLGRVTLDNNSELSIASGSRTLARLNRAVSNSRIRRKASKIFDLSTHGGRRRK</sequence>
<keyword evidence="6" id="KW-1185">Reference proteome</keyword>
<keyword evidence="1" id="KW-0175">Coiled coil</keyword>
<evidence type="ECO:0000256" key="1">
    <source>
        <dbReference type="SAM" id="Coils"/>
    </source>
</evidence>
<protein>
    <submittedName>
        <fullName evidence="5">Uncharacterized protein</fullName>
    </submittedName>
</protein>
<name>A0A2G5BKQ6_COERN</name>
<feature type="coiled-coil region" evidence="1">
    <location>
        <begin position="154"/>
        <end position="188"/>
    </location>
</feature>
<dbReference type="Proteomes" id="UP000242474">
    <property type="component" value="Unassembled WGS sequence"/>
</dbReference>
<organism evidence="5 6">
    <name type="scientific">Coemansia reversa (strain ATCC 12441 / NRRL 1564)</name>
    <dbReference type="NCBI Taxonomy" id="763665"/>
    <lineage>
        <taxon>Eukaryota</taxon>
        <taxon>Fungi</taxon>
        <taxon>Fungi incertae sedis</taxon>
        <taxon>Zoopagomycota</taxon>
        <taxon>Kickxellomycotina</taxon>
        <taxon>Kickxellomycetes</taxon>
        <taxon>Kickxellales</taxon>
        <taxon>Kickxellaceae</taxon>
        <taxon>Coemansia</taxon>
    </lineage>
</organism>
<dbReference type="AlphaFoldDB" id="A0A2G5BKQ6"/>